<dbReference type="Pfam" id="PF03009">
    <property type="entry name" value="GDPD"/>
    <property type="match status" value="1"/>
</dbReference>
<dbReference type="OrthoDB" id="9795622at2"/>
<evidence type="ECO:0000313" key="3">
    <source>
        <dbReference type="Proteomes" id="UP000295565"/>
    </source>
</evidence>
<dbReference type="PANTHER" id="PTHR46211">
    <property type="entry name" value="GLYCEROPHOSPHORYL DIESTER PHOSPHODIESTERASE"/>
    <property type="match status" value="1"/>
</dbReference>
<evidence type="ECO:0000259" key="1">
    <source>
        <dbReference type="PROSITE" id="PS51704"/>
    </source>
</evidence>
<gene>
    <name evidence="2" type="ORF">EV690_3608</name>
</gene>
<dbReference type="PANTHER" id="PTHR46211:SF1">
    <property type="entry name" value="GLYCEROPHOSPHODIESTER PHOSPHODIESTERASE, CYTOPLASMIC"/>
    <property type="match status" value="1"/>
</dbReference>
<proteinExistence type="predicted"/>
<dbReference type="CDD" id="cd08562">
    <property type="entry name" value="GDPD_EcUgpQ_like"/>
    <property type="match status" value="1"/>
</dbReference>
<dbReference type="InterPro" id="IPR017946">
    <property type="entry name" value="PLC-like_Pdiesterase_TIM-brl"/>
</dbReference>
<dbReference type="GO" id="GO:0008081">
    <property type="term" value="F:phosphoric diester hydrolase activity"/>
    <property type="evidence" value="ECO:0007669"/>
    <property type="project" value="InterPro"/>
</dbReference>
<dbReference type="EMBL" id="SMGD01000019">
    <property type="protein sequence ID" value="TCK46332.1"/>
    <property type="molecule type" value="Genomic_DNA"/>
</dbReference>
<dbReference type="Proteomes" id="UP000295565">
    <property type="component" value="Unassembled WGS sequence"/>
</dbReference>
<comment type="caution">
    <text evidence="2">The sequence shown here is derived from an EMBL/GenBank/DDBJ whole genome shotgun (WGS) entry which is preliminary data.</text>
</comment>
<organism evidence="2 3">
    <name type="scientific">Celerinatantimonas diazotrophica</name>
    <dbReference type="NCBI Taxonomy" id="412034"/>
    <lineage>
        <taxon>Bacteria</taxon>
        <taxon>Pseudomonadati</taxon>
        <taxon>Pseudomonadota</taxon>
        <taxon>Gammaproteobacteria</taxon>
        <taxon>Celerinatantimonadaceae</taxon>
        <taxon>Celerinatantimonas</taxon>
    </lineage>
</organism>
<name>A0A4R1J795_9GAMM</name>
<dbReference type="AlphaFoldDB" id="A0A4R1J795"/>
<evidence type="ECO:0000313" key="2">
    <source>
        <dbReference type="EMBL" id="TCK46332.1"/>
    </source>
</evidence>
<dbReference type="SUPFAM" id="SSF51695">
    <property type="entry name" value="PLC-like phosphodiesterases"/>
    <property type="match status" value="1"/>
</dbReference>
<dbReference type="GO" id="GO:0006629">
    <property type="term" value="P:lipid metabolic process"/>
    <property type="evidence" value="ECO:0007669"/>
    <property type="project" value="InterPro"/>
</dbReference>
<dbReference type="InterPro" id="IPR030395">
    <property type="entry name" value="GP_PDE_dom"/>
</dbReference>
<keyword evidence="3" id="KW-1185">Reference proteome</keyword>
<dbReference type="Gene3D" id="3.20.20.190">
    <property type="entry name" value="Phosphatidylinositol (PI) phosphodiesterase"/>
    <property type="match status" value="1"/>
</dbReference>
<dbReference type="RefSeq" id="WP_131914342.1">
    <property type="nucleotide sequence ID" value="NZ_OU594967.1"/>
</dbReference>
<protein>
    <submittedName>
        <fullName evidence="2">Glycerophosphoryl diester phosphodiesterase</fullName>
    </submittedName>
</protein>
<accession>A0A4R1J795</accession>
<sequence length="240" mass="27768">MRLAGHRGLAALAPENTLAGARLAALNHIGWVEFDVQLSADHVPVIIHDETVQRCSNGTQQVRQLSWQQLQELDFGSWFSPKFEAEKIPSLTQLLTVCRQYNLSLNLELKLYPQDDIQKLCEVVAQTIITQHFAPDRLIISSFEHEALRQIKRLLPNIRRGHLWDEIPDDWAEQLSQIDAFSVHCNYQKLDKVTAQAIKRLGYELYTYTPNDPTQVRQQWDWGVDMVISDQAHLYRISHF</sequence>
<dbReference type="PROSITE" id="PS51704">
    <property type="entry name" value="GP_PDE"/>
    <property type="match status" value="1"/>
</dbReference>
<reference evidence="2 3" key="1">
    <citation type="submission" date="2019-03" db="EMBL/GenBank/DDBJ databases">
        <title>Genomic Encyclopedia of Type Strains, Phase IV (KMG-IV): sequencing the most valuable type-strain genomes for metagenomic binning, comparative biology and taxonomic classification.</title>
        <authorList>
            <person name="Goeker M."/>
        </authorList>
    </citation>
    <scope>NUCLEOTIDE SEQUENCE [LARGE SCALE GENOMIC DNA]</scope>
    <source>
        <strain evidence="2 3">DSM 18577</strain>
    </source>
</reference>
<feature type="domain" description="GP-PDE" evidence="1">
    <location>
        <begin position="1"/>
        <end position="239"/>
    </location>
</feature>